<feature type="repeat" description="ANK" evidence="3">
    <location>
        <begin position="132"/>
        <end position="169"/>
    </location>
</feature>
<protein>
    <submittedName>
        <fullName evidence="4">Uncharacterized protein</fullName>
    </submittedName>
</protein>
<evidence type="ECO:0000256" key="3">
    <source>
        <dbReference type="PROSITE-ProRule" id="PRU00023"/>
    </source>
</evidence>
<keyword evidence="2 3" id="KW-0040">ANK repeat</keyword>
<dbReference type="Gene3D" id="1.25.40.20">
    <property type="entry name" value="Ankyrin repeat-containing domain"/>
    <property type="match status" value="2"/>
</dbReference>
<dbReference type="PROSITE" id="PS50088">
    <property type="entry name" value="ANK_REPEAT"/>
    <property type="match status" value="1"/>
</dbReference>
<proteinExistence type="predicted"/>
<keyword evidence="1" id="KW-0677">Repeat</keyword>
<gene>
    <name evidence="4" type="ORF">ODALV1_LOCUS7754</name>
</gene>
<dbReference type="Pfam" id="PF12796">
    <property type="entry name" value="Ank_2"/>
    <property type="match status" value="1"/>
</dbReference>
<dbReference type="EMBL" id="CAXLJM020000024">
    <property type="protein sequence ID" value="CAL8090799.1"/>
    <property type="molecule type" value="Genomic_DNA"/>
</dbReference>
<dbReference type="InterPro" id="IPR002110">
    <property type="entry name" value="Ankyrin_rpt"/>
</dbReference>
<comment type="caution">
    <text evidence="4">The sequence shown here is derived from an EMBL/GenBank/DDBJ whole genome shotgun (WGS) entry which is preliminary data.</text>
</comment>
<evidence type="ECO:0000256" key="2">
    <source>
        <dbReference type="ARBA" id="ARBA00023043"/>
    </source>
</evidence>
<dbReference type="SUPFAM" id="SSF48403">
    <property type="entry name" value="Ankyrin repeat"/>
    <property type="match status" value="1"/>
</dbReference>
<sequence length="310" mass="36295">MCDEVVIEEEIDREFPKIIEKMFEQLQNMVKNEKLSEMSKSSDLTELWDCKHKSLLHVAVKYRGYDVVSWLLDSNGFGSALVRETFHDVIHTIILSISMFENMNDDQFEEKCSVLQLILLIRPELVNTRDSFQRTPLHVAVAWQFKNSRQLQLIHILLQNNADVNAVDHVRKTPLHKAVERIPFNNDFIHILKIFVSHNADLLAVDQLRRGFIHLAASNATPHIFHQIIHYLEFIKRTDCFGTVDLYGASLLHYAVKHIDLRYKTILVFKKYNVNFHARDDYGKSVLNTAIQYQKSLLLIQLFRRCGYQM</sequence>
<keyword evidence="5" id="KW-1185">Reference proteome</keyword>
<evidence type="ECO:0000313" key="5">
    <source>
        <dbReference type="Proteomes" id="UP001642540"/>
    </source>
</evidence>
<name>A0ABP1Q6Q0_9HEXA</name>
<dbReference type="PANTHER" id="PTHR24198">
    <property type="entry name" value="ANKYRIN REPEAT AND PROTEIN KINASE DOMAIN-CONTAINING PROTEIN"/>
    <property type="match status" value="1"/>
</dbReference>
<reference evidence="4 5" key="1">
    <citation type="submission" date="2024-08" db="EMBL/GenBank/DDBJ databases">
        <authorList>
            <person name="Cucini C."/>
            <person name="Frati F."/>
        </authorList>
    </citation>
    <scope>NUCLEOTIDE SEQUENCE [LARGE SCALE GENOMIC DNA]</scope>
</reference>
<evidence type="ECO:0000313" key="4">
    <source>
        <dbReference type="EMBL" id="CAL8090799.1"/>
    </source>
</evidence>
<dbReference type="Proteomes" id="UP001642540">
    <property type="component" value="Unassembled WGS sequence"/>
</dbReference>
<dbReference type="InterPro" id="IPR036770">
    <property type="entry name" value="Ankyrin_rpt-contain_sf"/>
</dbReference>
<organism evidence="4 5">
    <name type="scientific">Orchesella dallaii</name>
    <dbReference type="NCBI Taxonomy" id="48710"/>
    <lineage>
        <taxon>Eukaryota</taxon>
        <taxon>Metazoa</taxon>
        <taxon>Ecdysozoa</taxon>
        <taxon>Arthropoda</taxon>
        <taxon>Hexapoda</taxon>
        <taxon>Collembola</taxon>
        <taxon>Entomobryomorpha</taxon>
        <taxon>Entomobryoidea</taxon>
        <taxon>Orchesellidae</taxon>
        <taxon>Orchesellinae</taxon>
        <taxon>Orchesella</taxon>
    </lineage>
</organism>
<dbReference type="PANTHER" id="PTHR24198:SF165">
    <property type="entry name" value="ANKYRIN REPEAT-CONTAINING PROTEIN-RELATED"/>
    <property type="match status" value="1"/>
</dbReference>
<dbReference type="SMART" id="SM00248">
    <property type="entry name" value="ANK"/>
    <property type="match status" value="4"/>
</dbReference>
<evidence type="ECO:0000256" key="1">
    <source>
        <dbReference type="ARBA" id="ARBA00022737"/>
    </source>
</evidence>
<accession>A0ABP1Q6Q0</accession>